<feature type="transmembrane region" description="Helical" evidence="6">
    <location>
        <begin position="49"/>
        <end position="76"/>
    </location>
</feature>
<keyword evidence="6" id="KW-0406">Ion transport</keyword>
<evidence type="ECO:0000256" key="1">
    <source>
        <dbReference type="ARBA" id="ARBA00004651"/>
    </source>
</evidence>
<dbReference type="InterPro" id="IPR010920">
    <property type="entry name" value="LSM_dom_sf"/>
</dbReference>
<dbReference type="SUPFAM" id="SSF51206">
    <property type="entry name" value="cAMP-binding domain-like"/>
    <property type="match status" value="1"/>
</dbReference>
<evidence type="ECO:0000256" key="3">
    <source>
        <dbReference type="ARBA" id="ARBA00022692"/>
    </source>
</evidence>
<dbReference type="PANTHER" id="PTHR30221:SF1">
    <property type="entry name" value="SMALL-CONDUCTANCE MECHANOSENSITIVE CHANNEL"/>
    <property type="match status" value="1"/>
</dbReference>
<keyword evidence="4 6" id="KW-1133">Transmembrane helix</keyword>
<gene>
    <name evidence="8" type="primary">ynaI</name>
    <name evidence="8" type="ORF">Thiowin_03891</name>
</gene>
<dbReference type="InterPro" id="IPR045275">
    <property type="entry name" value="MscS_archaea/bacteria_type"/>
</dbReference>
<proteinExistence type="inferred from homology"/>
<evidence type="ECO:0000256" key="5">
    <source>
        <dbReference type="ARBA" id="ARBA00023136"/>
    </source>
</evidence>
<keyword evidence="6" id="KW-0813">Transport</keyword>
<feature type="domain" description="Cyclic nucleotide-binding" evidence="7">
    <location>
        <begin position="361"/>
        <end position="464"/>
    </location>
</feature>
<comment type="subunit">
    <text evidence="6">Homoheptamer.</text>
</comment>
<dbReference type="InterPro" id="IPR011066">
    <property type="entry name" value="MscS_channel_C_sf"/>
</dbReference>
<feature type="transmembrane region" description="Helical" evidence="6">
    <location>
        <begin position="20"/>
        <end position="37"/>
    </location>
</feature>
<dbReference type="InterPro" id="IPR023408">
    <property type="entry name" value="MscS_beta-dom_sf"/>
</dbReference>
<dbReference type="SMART" id="SM00100">
    <property type="entry name" value="cNMP"/>
    <property type="match status" value="1"/>
</dbReference>
<sequence length="516" mass="57647">MDTPMQQHSSLFDALLDEPAWLLGACLGLFALWELGLRKFGARGPSTPVPGLIATADLVLLPAVVILVGTLLRLAIVPFGSARADEPLRVIMVFVFYMVLSWSLVRVGEVFLFEKRVADYRATVPALLRAIGYLGGLLGGISLFMWQQGYSITGVWVSTGVAAALAGFALQRPLGDLFAGIAMGIERPFQIGDWIELPGGIVGRVVDINWRATWLLGWDNSRHIIPNSLLAGQNIKNYEGGRRQFAPWYLVKVPAEVDPRFATALLLEAAMRAPHVLNRPLPVVRLANAMSQPYEYMVWVHYDNYPAMFRGREELFREIHYAFLNAGIHISPQISEWRTRRADANTRERPSIFQALKQLDLSRQWTDEEIEQIATPSRYLDFDAGTVLLREGEIAEAFDIVIHGLVEASITLPGGAKEVTELLGPGDYYGILSMATSEPSFLEYSARSDVVLVRISFECLQRVLATHPDRAAALAATVKQRFDAAERAREASRRHVPKRSFRDIRRRIEELIGRRG</sequence>
<dbReference type="Gene3D" id="2.30.30.60">
    <property type="match status" value="1"/>
</dbReference>
<accession>A0ABZ0SCQ1</accession>
<dbReference type="Gene3D" id="3.30.70.100">
    <property type="match status" value="1"/>
</dbReference>
<dbReference type="InterPro" id="IPR006685">
    <property type="entry name" value="MscS_channel_2nd"/>
</dbReference>
<keyword evidence="3 6" id="KW-0812">Transmembrane</keyword>
<organism evidence="8 9">
    <name type="scientific">Thiorhodovibrio winogradskyi</name>
    <dbReference type="NCBI Taxonomy" id="77007"/>
    <lineage>
        <taxon>Bacteria</taxon>
        <taxon>Pseudomonadati</taxon>
        <taxon>Pseudomonadota</taxon>
        <taxon>Gammaproteobacteria</taxon>
        <taxon>Chromatiales</taxon>
        <taxon>Chromatiaceae</taxon>
        <taxon>Thiorhodovibrio</taxon>
    </lineage>
</organism>
<evidence type="ECO:0000256" key="2">
    <source>
        <dbReference type="ARBA" id="ARBA00022475"/>
    </source>
</evidence>
<dbReference type="InterPro" id="IPR000595">
    <property type="entry name" value="cNMP-bd_dom"/>
</dbReference>
<feature type="transmembrane region" description="Helical" evidence="6">
    <location>
        <begin position="126"/>
        <end position="146"/>
    </location>
</feature>
<protein>
    <recommendedName>
        <fullName evidence="6">Small-conductance mechanosensitive channel</fullName>
    </recommendedName>
</protein>
<keyword evidence="6" id="KW-0997">Cell inner membrane</keyword>
<evidence type="ECO:0000313" key="8">
    <source>
        <dbReference type="EMBL" id="WPL18800.1"/>
    </source>
</evidence>
<evidence type="ECO:0000259" key="7">
    <source>
        <dbReference type="PROSITE" id="PS50042"/>
    </source>
</evidence>
<reference evidence="8 9" key="1">
    <citation type="journal article" date="2023" name="Microorganisms">
        <title>Thiorhodovibrio frisius and Trv. litoralis spp. nov., Two Novel Members from a Clade of Fastidious Purple Sulfur Bacteria That Exhibit Unique Red-Shifted Light-Harvesting Capabilities.</title>
        <authorList>
            <person name="Methner A."/>
            <person name="Kuzyk S.B."/>
            <person name="Petersen J."/>
            <person name="Bauer S."/>
            <person name="Brinkmann H."/>
            <person name="Sichau K."/>
            <person name="Wanner G."/>
            <person name="Wolf J."/>
            <person name="Neumann-Schaal M."/>
            <person name="Henke P."/>
            <person name="Tank M."/>
            <person name="Sproer C."/>
            <person name="Bunk B."/>
            <person name="Overmann J."/>
        </authorList>
    </citation>
    <scope>NUCLEOTIDE SEQUENCE [LARGE SCALE GENOMIC DNA]</scope>
    <source>
        <strain evidence="8 9">DSM 6702</strain>
    </source>
</reference>
<keyword evidence="2" id="KW-1003">Cell membrane</keyword>
<evidence type="ECO:0000256" key="6">
    <source>
        <dbReference type="RuleBase" id="RU369025"/>
    </source>
</evidence>
<name>A0ABZ0SCQ1_9GAMM</name>
<keyword evidence="5 6" id="KW-0472">Membrane</keyword>
<evidence type="ECO:0000256" key="4">
    <source>
        <dbReference type="ARBA" id="ARBA00022989"/>
    </source>
</evidence>
<dbReference type="Gene3D" id="2.60.120.10">
    <property type="entry name" value="Jelly Rolls"/>
    <property type="match status" value="1"/>
</dbReference>
<feature type="transmembrane region" description="Helical" evidence="6">
    <location>
        <begin position="88"/>
        <end position="105"/>
    </location>
</feature>
<comment type="function">
    <text evidence="6">Mechanosensitive channel that participates in the regulation of osmotic pressure changes within the cell, opening in response to stretch forces in the membrane lipid bilayer, without the need for other proteins. Contributes to normal resistance to hypoosmotic shock. Forms an ion channel of 1.0 nanosiemens conductance with a slight preference for anions.</text>
</comment>
<comment type="similarity">
    <text evidence="6">Belongs to the MscS (TC 1.A.23) family.</text>
</comment>
<dbReference type="Gene3D" id="1.10.287.1260">
    <property type="match status" value="1"/>
</dbReference>
<dbReference type="CDD" id="cd00038">
    <property type="entry name" value="CAP_ED"/>
    <property type="match status" value="1"/>
</dbReference>
<dbReference type="SUPFAM" id="SSF82689">
    <property type="entry name" value="Mechanosensitive channel protein MscS (YggB), C-terminal domain"/>
    <property type="match status" value="1"/>
</dbReference>
<dbReference type="SUPFAM" id="SSF50182">
    <property type="entry name" value="Sm-like ribonucleoproteins"/>
    <property type="match status" value="1"/>
</dbReference>
<keyword evidence="9" id="KW-1185">Reference proteome</keyword>
<dbReference type="InterPro" id="IPR014710">
    <property type="entry name" value="RmlC-like_jellyroll"/>
</dbReference>
<dbReference type="RefSeq" id="WP_328984542.1">
    <property type="nucleotide sequence ID" value="NZ_CP121472.1"/>
</dbReference>
<dbReference type="EMBL" id="CP121472">
    <property type="protein sequence ID" value="WPL18800.1"/>
    <property type="molecule type" value="Genomic_DNA"/>
</dbReference>
<dbReference type="PROSITE" id="PS50042">
    <property type="entry name" value="CNMP_BINDING_3"/>
    <property type="match status" value="1"/>
</dbReference>
<dbReference type="PANTHER" id="PTHR30221">
    <property type="entry name" value="SMALL-CONDUCTANCE MECHANOSENSITIVE CHANNEL"/>
    <property type="match status" value="1"/>
</dbReference>
<dbReference type="Pfam" id="PF00924">
    <property type="entry name" value="MS_channel_2nd"/>
    <property type="match status" value="1"/>
</dbReference>
<dbReference type="Proteomes" id="UP001432180">
    <property type="component" value="Chromosome"/>
</dbReference>
<dbReference type="Pfam" id="PF00027">
    <property type="entry name" value="cNMP_binding"/>
    <property type="match status" value="1"/>
</dbReference>
<keyword evidence="6" id="KW-0407">Ion channel</keyword>
<dbReference type="InterPro" id="IPR018490">
    <property type="entry name" value="cNMP-bd_dom_sf"/>
</dbReference>
<evidence type="ECO:0000313" key="9">
    <source>
        <dbReference type="Proteomes" id="UP001432180"/>
    </source>
</evidence>
<comment type="subcellular location">
    <subcellularLocation>
        <location evidence="6">Cell inner membrane</location>
        <topology evidence="6">Multi-pass membrane protein</topology>
    </subcellularLocation>
    <subcellularLocation>
        <location evidence="1">Cell membrane</location>
        <topology evidence="1">Multi-pass membrane protein</topology>
    </subcellularLocation>
</comment>